<proteinExistence type="predicted"/>
<reference evidence="3 4" key="1">
    <citation type="submission" date="2016-11" db="EMBL/GenBank/DDBJ databases">
        <authorList>
            <person name="Jaros S."/>
            <person name="Januszkiewicz K."/>
            <person name="Wedrychowicz H."/>
        </authorList>
    </citation>
    <scope>NUCLEOTIDE SEQUENCE [LARGE SCALE GENOMIC DNA]</scope>
    <source>
        <strain evidence="3 4">DSM 17459</strain>
    </source>
</reference>
<keyword evidence="4" id="KW-1185">Reference proteome</keyword>
<dbReference type="Gene3D" id="2.10.260.10">
    <property type="match status" value="1"/>
</dbReference>
<dbReference type="RefSeq" id="WP_072848586.1">
    <property type="nucleotide sequence ID" value="NZ_FQVI01000001.1"/>
</dbReference>
<organism evidence="3 4">
    <name type="scientific">Lactonifactor longoviformis DSM 17459</name>
    <dbReference type="NCBI Taxonomy" id="1122155"/>
    <lineage>
        <taxon>Bacteria</taxon>
        <taxon>Bacillati</taxon>
        <taxon>Bacillota</taxon>
        <taxon>Clostridia</taxon>
        <taxon>Eubacteriales</taxon>
        <taxon>Clostridiaceae</taxon>
        <taxon>Lactonifactor</taxon>
    </lineage>
</organism>
<gene>
    <name evidence="3" type="ORF">SAMN02745158_00418</name>
</gene>
<dbReference type="InterPro" id="IPR007159">
    <property type="entry name" value="SpoVT-AbrB_dom"/>
</dbReference>
<feature type="domain" description="SpoVT-AbrB" evidence="2">
    <location>
        <begin position="1"/>
        <end position="47"/>
    </location>
</feature>
<evidence type="ECO:0000313" key="4">
    <source>
        <dbReference type="Proteomes" id="UP000184245"/>
    </source>
</evidence>
<dbReference type="OrthoDB" id="9811597at2"/>
<protein>
    <submittedName>
        <fullName evidence="3">Looped-hinge helix DNA binding domain-containing protein, AbrB family</fullName>
    </submittedName>
</protein>
<dbReference type="EMBL" id="FQVI01000001">
    <property type="protein sequence ID" value="SHE39206.1"/>
    <property type="molecule type" value="Genomic_DNA"/>
</dbReference>
<dbReference type="PROSITE" id="PS51740">
    <property type="entry name" value="SPOVT_ABRB"/>
    <property type="match status" value="1"/>
</dbReference>
<dbReference type="NCBIfam" id="TIGR01439">
    <property type="entry name" value="lp_hng_hel_AbrB"/>
    <property type="match status" value="1"/>
</dbReference>
<evidence type="ECO:0000313" key="3">
    <source>
        <dbReference type="EMBL" id="SHE39206.1"/>
    </source>
</evidence>
<accession>A0A1M4T404</accession>
<name>A0A1M4T404_9CLOT</name>
<dbReference type="GO" id="GO:0003677">
    <property type="term" value="F:DNA binding"/>
    <property type="evidence" value="ECO:0007669"/>
    <property type="project" value="UniProtKB-UniRule"/>
</dbReference>
<evidence type="ECO:0000259" key="2">
    <source>
        <dbReference type="PROSITE" id="PS51740"/>
    </source>
</evidence>
<sequence length="85" mass="8970">MNLAKISANGQITVPVEIRRQLGLKSGDKILFLQKQNGEIVVSNASAAAIRKAQATFAGSADALGVSSEDDIQALVDEVRYGKGR</sequence>
<dbReference type="SMART" id="SM00966">
    <property type="entry name" value="SpoVT_AbrB"/>
    <property type="match status" value="1"/>
</dbReference>
<dbReference type="InterPro" id="IPR037914">
    <property type="entry name" value="SpoVT-AbrB_sf"/>
</dbReference>
<dbReference type="STRING" id="1122155.SAMN02745158_00418"/>
<evidence type="ECO:0000256" key="1">
    <source>
        <dbReference type="PROSITE-ProRule" id="PRU01076"/>
    </source>
</evidence>
<dbReference type="SUPFAM" id="SSF89447">
    <property type="entry name" value="AbrB/MazE/MraZ-like"/>
    <property type="match status" value="1"/>
</dbReference>
<dbReference type="AlphaFoldDB" id="A0A1M4T404"/>
<dbReference type="Proteomes" id="UP000184245">
    <property type="component" value="Unassembled WGS sequence"/>
</dbReference>
<keyword evidence="1" id="KW-0238">DNA-binding</keyword>
<dbReference type="Pfam" id="PF04014">
    <property type="entry name" value="MazE_antitoxin"/>
    <property type="match status" value="1"/>
</dbReference>